<accession>A0ABS7PHS1</accession>
<sequence>MVDRRDMLKTMGLGATGTFLAGGATHAATPSPGARKQAALLHEEIATMPVDDSHCHPLTDQDAQTTPDLFLERISLAGFPTPDYFPDGVYRAWLSGDAAKRQALDRQHGIDKVRGEIFYHFRESVFVKYMTKEMAKFLGCKPDLTTVIAARNERGRDYWGYVGALFRDARIENAMLDTGYIENLQAPGIARFEDAIKPSRPRRIYRVETIQAQLFKEDIGFEELERRFLAMVRAGLDGTGNYGARSYGMKSYLMPEIGVVKPLFDPAPAKASWATLKDKSVVYEDREAEAHKGKDLRRYLLTLALEECLARDMPMQFHAGDGEAPGIILRQQDPYNLEEMVRFDRNGVMRMPKIVPIHAGYPLVGQAAWLSHLYTNCYFELSIMTPFVHQGLFQRYLQVMEAVPLSKILFGSDAYHVPELFWLASIWGKRYLAQALGVYVDQEVLSVDEAIEAARMILYKNNRRLYNLEA</sequence>
<reference evidence="2 3" key="1">
    <citation type="submission" date="2021-08" db="EMBL/GenBank/DDBJ databases">
        <authorList>
            <person name="Tuo L."/>
        </authorList>
    </citation>
    <scope>NUCLEOTIDE SEQUENCE [LARGE SCALE GENOMIC DNA]</scope>
    <source>
        <strain evidence="2 3">JCM 31229</strain>
    </source>
</reference>
<dbReference type="PANTHER" id="PTHR43383:SF2">
    <property type="entry name" value="AMIDOHYDROLASE 2 FAMILY PROTEIN"/>
    <property type="match status" value="1"/>
</dbReference>
<dbReference type="Pfam" id="PF04909">
    <property type="entry name" value="Amidohydro_2"/>
    <property type="match status" value="1"/>
</dbReference>
<dbReference type="Gene3D" id="3.20.20.140">
    <property type="entry name" value="Metal-dependent hydrolases"/>
    <property type="match status" value="1"/>
</dbReference>
<dbReference type="InterPro" id="IPR006311">
    <property type="entry name" value="TAT_signal"/>
</dbReference>
<dbReference type="PROSITE" id="PS51318">
    <property type="entry name" value="TAT"/>
    <property type="match status" value="1"/>
</dbReference>
<protein>
    <submittedName>
        <fullName evidence="2">Amidohydrolase family protein</fullName>
    </submittedName>
</protein>
<dbReference type="PANTHER" id="PTHR43383">
    <property type="entry name" value="NODULIN 6"/>
    <property type="match status" value="1"/>
</dbReference>
<organism evidence="2 3">
    <name type="scientific">Sphingomonas colocasiae</name>
    <dbReference type="NCBI Taxonomy" id="1848973"/>
    <lineage>
        <taxon>Bacteria</taxon>
        <taxon>Pseudomonadati</taxon>
        <taxon>Pseudomonadota</taxon>
        <taxon>Alphaproteobacteria</taxon>
        <taxon>Sphingomonadales</taxon>
        <taxon>Sphingomonadaceae</taxon>
        <taxon>Sphingomonas</taxon>
    </lineage>
</organism>
<evidence type="ECO:0000313" key="3">
    <source>
        <dbReference type="Proteomes" id="UP000706039"/>
    </source>
</evidence>
<proteinExistence type="predicted"/>
<feature type="domain" description="Amidohydrolase-related" evidence="1">
    <location>
        <begin position="295"/>
        <end position="468"/>
    </location>
</feature>
<dbReference type="InterPro" id="IPR032466">
    <property type="entry name" value="Metal_Hydrolase"/>
</dbReference>
<evidence type="ECO:0000259" key="1">
    <source>
        <dbReference type="Pfam" id="PF04909"/>
    </source>
</evidence>
<comment type="caution">
    <text evidence="2">The sequence shown here is derived from an EMBL/GenBank/DDBJ whole genome shotgun (WGS) entry which is preliminary data.</text>
</comment>
<gene>
    <name evidence="2" type="ORF">K7G82_00970</name>
</gene>
<dbReference type="SUPFAM" id="SSF51556">
    <property type="entry name" value="Metallo-dependent hydrolases"/>
    <property type="match status" value="1"/>
</dbReference>
<keyword evidence="3" id="KW-1185">Reference proteome</keyword>
<dbReference type="Proteomes" id="UP000706039">
    <property type="component" value="Unassembled WGS sequence"/>
</dbReference>
<dbReference type="InterPro" id="IPR006680">
    <property type="entry name" value="Amidohydro-rel"/>
</dbReference>
<evidence type="ECO:0000313" key="2">
    <source>
        <dbReference type="EMBL" id="MBY8820841.1"/>
    </source>
</evidence>
<name>A0ABS7PHS1_9SPHN</name>
<dbReference type="RefSeq" id="WP_222987948.1">
    <property type="nucleotide sequence ID" value="NZ_JAINVV010000001.1"/>
</dbReference>
<dbReference type="EMBL" id="JAINVV010000001">
    <property type="protein sequence ID" value="MBY8820841.1"/>
    <property type="molecule type" value="Genomic_DNA"/>
</dbReference>